<protein>
    <submittedName>
        <fullName evidence="2">Uncharacterized protein</fullName>
    </submittedName>
</protein>
<comment type="caution">
    <text evidence="2">The sequence shown here is derived from an EMBL/GenBank/DDBJ whole genome shotgun (WGS) entry which is preliminary data.</text>
</comment>
<sequence>MQRALSIIWFSWWPTIPEARTITFSTPRKTPRKVSDTTSPPTLDDILLLPTMANCLVQSHRPPSSVHFGLILEHPPQQIKIPQDLSLRILGSPQYACTN</sequence>
<keyword evidence="3" id="KW-1185">Reference proteome</keyword>
<name>A0A9P4PS90_9PLEO</name>
<evidence type="ECO:0000313" key="3">
    <source>
        <dbReference type="Proteomes" id="UP000799764"/>
    </source>
</evidence>
<proteinExistence type="predicted"/>
<reference evidence="2" key="1">
    <citation type="journal article" date="2020" name="Stud. Mycol.">
        <title>101 Dothideomycetes genomes: a test case for predicting lifestyles and emergence of pathogens.</title>
        <authorList>
            <person name="Haridas S."/>
            <person name="Albert R."/>
            <person name="Binder M."/>
            <person name="Bloem J."/>
            <person name="Labutti K."/>
            <person name="Salamov A."/>
            <person name="Andreopoulos B."/>
            <person name="Baker S."/>
            <person name="Barry K."/>
            <person name="Bills G."/>
            <person name="Bluhm B."/>
            <person name="Cannon C."/>
            <person name="Castanera R."/>
            <person name="Culley D."/>
            <person name="Daum C."/>
            <person name="Ezra D."/>
            <person name="Gonzalez J."/>
            <person name="Henrissat B."/>
            <person name="Kuo A."/>
            <person name="Liang C."/>
            <person name="Lipzen A."/>
            <person name="Lutzoni F."/>
            <person name="Magnuson J."/>
            <person name="Mondo S."/>
            <person name="Nolan M."/>
            <person name="Ohm R."/>
            <person name="Pangilinan J."/>
            <person name="Park H.-J."/>
            <person name="Ramirez L."/>
            <person name="Alfaro M."/>
            <person name="Sun H."/>
            <person name="Tritt A."/>
            <person name="Yoshinaga Y."/>
            <person name="Zwiers L.-H."/>
            <person name="Turgeon B."/>
            <person name="Goodwin S."/>
            <person name="Spatafora J."/>
            <person name="Crous P."/>
            <person name="Grigoriev I."/>
        </authorList>
    </citation>
    <scope>NUCLEOTIDE SEQUENCE</scope>
    <source>
        <strain evidence="2">CBS 690.94</strain>
    </source>
</reference>
<dbReference type="EMBL" id="MU001493">
    <property type="protein sequence ID" value="KAF2450384.1"/>
    <property type="molecule type" value="Genomic_DNA"/>
</dbReference>
<gene>
    <name evidence="2" type="ORF">P171DRAFT_479476</name>
</gene>
<feature type="signal peptide" evidence="1">
    <location>
        <begin position="1"/>
        <end position="19"/>
    </location>
</feature>
<keyword evidence="1" id="KW-0732">Signal</keyword>
<dbReference type="Proteomes" id="UP000799764">
    <property type="component" value="Unassembled WGS sequence"/>
</dbReference>
<evidence type="ECO:0000256" key="1">
    <source>
        <dbReference type="SAM" id="SignalP"/>
    </source>
</evidence>
<accession>A0A9P4PS90</accession>
<organism evidence="2 3">
    <name type="scientific">Karstenula rhodostoma CBS 690.94</name>
    <dbReference type="NCBI Taxonomy" id="1392251"/>
    <lineage>
        <taxon>Eukaryota</taxon>
        <taxon>Fungi</taxon>
        <taxon>Dikarya</taxon>
        <taxon>Ascomycota</taxon>
        <taxon>Pezizomycotina</taxon>
        <taxon>Dothideomycetes</taxon>
        <taxon>Pleosporomycetidae</taxon>
        <taxon>Pleosporales</taxon>
        <taxon>Massarineae</taxon>
        <taxon>Didymosphaeriaceae</taxon>
        <taxon>Karstenula</taxon>
    </lineage>
</organism>
<feature type="chain" id="PRO_5040359722" evidence="1">
    <location>
        <begin position="20"/>
        <end position="99"/>
    </location>
</feature>
<dbReference type="AlphaFoldDB" id="A0A9P4PS90"/>
<evidence type="ECO:0000313" key="2">
    <source>
        <dbReference type="EMBL" id="KAF2450384.1"/>
    </source>
</evidence>